<protein>
    <submittedName>
        <fullName evidence="2">Uncharacterized protein</fullName>
    </submittedName>
</protein>
<reference evidence="2 3" key="1">
    <citation type="submission" date="2018-04" db="EMBL/GenBank/DDBJ databases">
        <title>Genomic Encyclopedia of Archaeal and Bacterial Type Strains, Phase II (KMG-II): from individual species to whole genera.</title>
        <authorList>
            <person name="Goeker M."/>
        </authorList>
    </citation>
    <scope>NUCLEOTIDE SEQUENCE [LARGE SCALE GENOMIC DNA]</scope>
    <source>
        <strain evidence="2 3">DSM 21823</strain>
    </source>
</reference>
<dbReference type="AlphaFoldDB" id="A0A2T6ADC3"/>
<dbReference type="RefSeq" id="WP_108130745.1">
    <property type="nucleotide sequence ID" value="NZ_QBKP01000027.1"/>
</dbReference>
<gene>
    <name evidence="2" type="ORF">C8N34_12725</name>
</gene>
<proteinExistence type="predicted"/>
<sequence>MTADPDTPDDKGPGRKPREVFSVYSSVSGKAETFADPREAGRAFFLADPAERPSVTHTLGNSARTMARTEIHGVHPGGEPRYFKSLPASHAPDAAFREGFLEAMEQSLKERLGEVAAVKGPAQAARVDSRLVDDLESFAFRVPVKAVQLWASRSTDILPGPVLKAAADAYAVGRGREAAVGWVRENEMADGNLRESGRVKVADGRQFTQGSEEWER</sequence>
<accession>A0A2T6ADC3</accession>
<keyword evidence="3" id="KW-1185">Reference proteome</keyword>
<organism evidence="2 3">
    <name type="scientific">Gemmobacter caeni</name>
    <dbReference type="NCBI Taxonomy" id="589035"/>
    <lineage>
        <taxon>Bacteria</taxon>
        <taxon>Pseudomonadati</taxon>
        <taxon>Pseudomonadota</taxon>
        <taxon>Alphaproteobacteria</taxon>
        <taxon>Rhodobacterales</taxon>
        <taxon>Paracoccaceae</taxon>
        <taxon>Gemmobacter</taxon>
    </lineage>
</organism>
<dbReference type="Proteomes" id="UP000244224">
    <property type="component" value="Unassembled WGS sequence"/>
</dbReference>
<dbReference type="EMBL" id="QBKP01000027">
    <property type="protein sequence ID" value="PTX41820.1"/>
    <property type="molecule type" value="Genomic_DNA"/>
</dbReference>
<feature type="compositionally biased region" description="Basic and acidic residues" evidence="1">
    <location>
        <begin position="8"/>
        <end position="19"/>
    </location>
</feature>
<comment type="caution">
    <text evidence="2">The sequence shown here is derived from an EMBL/GenBank/DDBJ whole genome shotgun (WGS) entry which is preliminary data.</text>
</comment>
<evidence type="ECO:0000313" key="2">
    <source>
        <dbReference type="EMBL" id="PTX41820.1"/>
    </source>
</evidence>
<feature type="region of interest" description="Disordered" evidence="1">
    <location>
        <begin position="1"/>
        <end position="20"/>
    </location>
</feature>
<name>A0A2T6ADC3_9RHOB</name>
<evidence type="ECO:0000313" key="3">
    <source>
        <dbReference type="Proteomes" id="UP000244224"/>
    </source>
</evidence>
<evidence type="ECO:0000256" key="1">
    <source>
        <dbReference type="SAM" id="MobiDB-lite"/>
    </source>
</evidence>